<accession>A0A844T0U8</accession>
<reference evidence="1 2" key="1">
    <citation type="submission" date="2019-12" db="EMBL/GenBank/DDBJ databases">
        <title>Draft genome sequences Bradyrhizobium cajani AMBPC1010, Bradyrhizobium pachyrhizi AMBPC1040 and Bradyrhizobium yuanmingense ALSPC3051, three plant growth promoting strains isolated from nodules of Cajanus cajan L. in Dominican Republic.</title>
        <authorList>
            <person name="Flores-Felix J.D."/>
            <person name="Araujo J."/>
            <person name="Diaz-Alcantara C."/>
            <person name="Gonzalez-Andres F."/>
            <person name="Velazquez E."/>
        </authorList>
    </citation>
    <scope>NUCLEOTIDE SEQUENCE [LARGE SCALE GENOMIC DNA]</scope>
    <source>
        <strain evidence="1 2">1040</strain>
    </source>
</reference>
<comment type="caution">
    <text evidence="1">The sequence shown here is derived from an EMBL/GenBank/DDBJ whole genome shotgun (WGS) entry which is preliminary data.</text>
</comment>
<sequence length="107" mass="11539">MTDLPDIDTLVRSLLVAADRLQAADQLLAGADAPAVRISLKAAAYAAGVSEAQMRKRCNERMYGEVAGGYGYRDGGRLEVVLVPFIADLRVGDLERVKIVNHALTRV</sequence>
<proteinExistence type="predicted"/>
<dbReference type="EMBL" id="WQNF01000036">
    <property type="protein sequence ID" value="MVT69979.1"/>
    <property type="molecule type" value="Genomic_DNA"/>
</dbReference>
<organism evidence="1 2">
    <name type="scientific">Bradyrhizobium pachyrhizi</name>
    <dbReference type="NCBI Taxonomy" id="280333"/>
    <lineage>
        <taxon>Bacteria</taxon>
        <taxon>Pseudomonadati</taxon>
        <taxon>Pseudomonadota</taxon>
        <taxon>Alphaproteobacteria</taxon>
        <taxon>Hyphomicrobiales</taxon>
        <taxon>Nitrobacteraceae</taxon>
        <taxon>Bradyrhizobium</taxon>
    </lineage>
</organism>
<dbReference type="AlphaFoldDB" id="A0A844T0U8"/>
<gene>
    <name evidence="1" type="ORF">GPL21_33385</name>
</gene>
<keyword evidence="2" id="KW-1185">Reference proteome</keyword>
<protein>
    <submittedName>
        <fullName evidence="1">Uncharacterized protein</fullName>
    </submittedName>
</protein>
<name>A0A844T0U8_9BRAD</name>
<evidence type="ECO:0000313" key="2">
    <source>
        <dbReference type="Proteomes" id="UP000436468"/>
    </source>
</evidence>
<dbReference type="RefSeq" id="WP_157348084.1">
    <property type="nucleotide sequence ID" value="NZ_WQNF01000036.1"/>
</dbReference>
<evidence type="ECO:0000313" key="1">
    <source>
        <dbReference type="EMBL" id="MVT69979.1"/>
    </source>
</evidence>
<dbReference type="Proteomes" id="UP000436468">
    <property type="component" value="Unassembled WGS sequence"/>
</dbReference>